<dbReference type="Pfam" id="PF00754">
    <property type="entry name" value="F5_F8_type_C"/>
    <property type="match status" value="1"/>
</dbReference>
<gene>
    <name evidence="3" type="ORF">Q4Q35_18600</name>
</gene>
<dbReference type="NCBIfam" id="TIGR04183">
    <property type="entry name" value="Por_Secre_tail"/>
    <property type="match status" value="1"/>
</dbReference>
<protein>
    <submittedName>
        <fullName evidence="3">T9SS type A sorting domain-containing protein</fullName>
    </submittedName>
</protein>
<dbReference type="EMBL" id="JAUOEK010000173">
    <property type="protein sequence ID" value="MDO5971817.1"/>
    <property type="molecule type" value="Genomic_DNA"/>
</dbReference>
<accession>A0ABT8WFQ0</accession>
<feature type="domain" description="F5/8 type C" evidence="2">
    <location>
        <begin position="37"/>
        <end position="156"/>
    </location>
</feature>
<evidence type="ECO:0000313" key="4">
    <source>
        <dbReference type="Proteomes" id="UP001176883"/>
    </source>
</evidence>
<proteinExistence type="predicted"/>
<comment type="caution">
    <text evidence="3">The sequence shown here is derived from an EMBL/GenBank/DDBJ whole genome shotgun (WGS) entry which is preliminary data.</text>
</comment>
<dbReference type="Pfam" id="PF18962">
    <property type="entry name" value="Por_Secre_tail"/>
    <property type="match status" value="1"/>
</dbReference>
<name>A0ABT8WFQ0_9FLAO</name>
<evidence type="ECO:0000313" key="3">
    <source>
        <dbReference type="EMBL" id="MDO5971817.1"/>
    </source>
</evidence>
<dbReference type="RefSeq" id="WP_303279531.1">
    <property type="nucleotide sequence ID" value="NZ_JAUOEK010000173.1"/>
</dbReference>
<dbReference type="PROSITE" id="PS50022">
    <property type="entry name" value="FA58C_3"/>
    <property type="match status" value="1"/>
</dbReference>
<dbReference type="InterPro" id="IPR000421">
    <property type="entry name" value="FA58C"/>
</dbReference>
<dbReference type="InterPro" id="IPR008979">
    <property type="entry name" value="Galactose-bd-like_sf"/>
</dbReference>
<dbReference type="Proteomes" id="UP001176883">
    <property type="component" value="Unassembled WGS sequence"/>
</dbReference>
<organism evidence="3 4">
    <name type="scientific">Flavivirga aquimarina</name>
    <dbReference type="NCBI Taxonomy" id="2027862"/>
    <lineage>
        <taxon>Bacteria</taxon>
        <taxon>Pseudomonadati</taxon>
        <taxon>Bacteroidota</taxon>
        <taxon>Flavobacteriia</taxon>
        <taxon>Flavobacteriales</taxon>
        <taxon>Flavobacteriaceae</taxon>
        <taxon>Flavivirga</taxon>
    </lineage>
</organism>
<keyword evidence="1" id="KW-0732">Signal</keyword>
<dbReference type="SUPFAM" id="SSF49785">
    <property type="entry name" value="Galactose-binding domain-like"/>
    <property type="match status" value="1"/>
</dbReference>
<dbReference type="InterPro" id="IPR026444">
    <property type="entry name" value="Secre_tail"/>
</dbReference>
<keyword evidence="4" id="KW-1185">Reference proteome</keyword>
<dbReference type="Gene3D" id="2.60.120.260">
    <property type="entry name" value="Galactose-binding domain-like"/>
    <property type="match status" value="1"/>
</dbReference>
<reference evidence="3" key="1">
    <citation type="submission" date="2023-07" db="EMBL/GenBank/DDBJ databases">
        <title>Two novel species in the genus Flavivirga.</title>
        <authorList>
            <person name="Kwon K."/>
        </authorList>
    </citation>
    <scope>NUCLEOTIDE SEQUENCE</scope>
    <source>
        <strain evidence="3">KCTC 52353</strain>
    </source>
</reference>
<evidence type="ECO:0000259" key="2">
    <source>
        <dbReference type="PROSITE" id="PS50022"/>
    </source>
</evidence>
<evidence type="ECO:0000256" key="1">
    <source>
        <dbReference type="ARBA" id="ARBA00022729"/>
    </source>
</evidence>
<sequence>MMKKQHIYILLIFLVITPVINAQCYPDRHSTSWFDNWVSCDVSQNPNSAYGETHWIMYDLGYEYELKETKFWNINEPKNLNYGINDFNLDYSLDGITWTNLGSFEMNQASGLSTYEGDEGPDFDATTARYVLITPTSNFGGDCYGLSEMKINITDPFIIVKEEDGFNALVYPNPFVNNINLRIVSLDENSPINYTIYDILGRAITSNTVDFIEDTETYELPLNSSTLTAGIYIINIEQNNKKRSFKIIKRQ</sequence>